<evidence type="ECO:0000256" key="5">
    <source>
        <dbReference type="ARBA" id="ARBA00022842"/>
    </source>
</evidence>
<dbReference type="EC" id="2.7.7.77" evidence="8"/>
<evidence type="ECO:0000256" key="7">
    <source>
        <dbReference type="ARBA" id="ARBA00023150"/>
    </source>
</evidence>
<comment type="subcellular location">
    <subcellularLocation>
        <location evidence="8">Cytoplasm</location>
    </subcellularLocation>
</comment>
<dbReference type="InterPro" id="IPR029044">
    <property type="entry name" value="Nucleotide-diphossugar_trans"/>
</dbReference>
<comment type="domain">
    <text evidence="8">The N-terminal domain determines nucleotide recognition and specific binding, while the C-terminal domain determines the specific binding to the target protein.</text>
</comment>
<comment type="catalytic activity">
    <reaction evidence="8">
        <text>Mo-molybdopterin + GTP + H(+) = Mo-molybdopterin guanine dinucleotide + diphosphate</text>
        <dbReference type="Rhea" id="RHEA:34243"/>
        <dbReference type="ChEBI" id="CHEBI:15378"/>
        <dbReference type="ChEBI" id="CHEBI:33019"/>
        <dbReference type="ChEBI" id="CHEBI:37565"/>
        <dbReference type="ChEBI" id="CHEBI:71302"/>
        <dbReference type="ChEBI" id="CHEBI:71310"/>
        <dbReference type="EC" id="2.7.7.77"/>
    </reaction>
</comment>
<organism evidence="10 11">
    <name type="scientific">Runella slithyformis (strain ATCC 29530 / DSM 19594 / LMG 11500 / NCIMB 11436 / LSU 4)</name>
    <dbReference type="NCBI Taxonomy" id="761193"/>
    <lineage>
        <taxon>Bacteria</taxon>
        <taxon>Pseudomonadati</taxon>
        <taxon>Bacteroidota</taxon>
        <taxon>Cytophagia</taxon>
        <taxon>Cytophagales</taxon>
        <taxon>Spirosomataceae</taxon>
        <taxon>Runella</taxon>
    </lineage>
</organism>
<dbReference type="CDD" id="cd02503">
    <property type="entry name" value="MobA"/>
    <property type="match status" value="1"/>
</dbReference>
<feature type="binding site" evidence="8">
    <location>
        <position position="91"/>
    </location>
    <ligand>
        <name>GTP</name>
        <dbReference type="ChEBI" id="CHEBI:37565"/>
    </ligand>
</feature>
<dbReference type="Pfam" id="PF12804">
    <property type="entry name" value="NTP_transf_3"/>
    <property type="match status" value="1"/>
</dbReference>
<dbReference type="GO" id="GO:0006777">
    <property type="term" value="P:Mo-molybdopterin cofactor biosynthetic process"/>
    <property type="evidence" value="ECO:0007669"/>
    <property type="project" value="UniProtKB-KW"/>
</dbReference>
<evidence type="ECO:0000256" key="2">
    <source>
        <dbReference type="ARBA" id="ARBA00022679"/>
    </source>
</evidence>
<dbReference type="KEGG" id="rsi:Runsl_2164"/>
<dbReference type="HAMAP" id="MF_00316">
    <property type="entry name" value="MobA"/>
    <property type="match status" value="1"/>
</dbReference>
<evidence type="ECO:0000259" key="9">
    <source>
        <dbReference type="Pfam" id="PF12804"/>
    </source>
</evidence>
<feature type="binding site" evidence="8">
    <location>
        <position position="91"/>
    </location>
    <ligand>
        <name>Mg(2+)</name>
        <dbReference type="ChEBI" id="CHEBI:18420"/>
    </ligand>
</feature>
<dbReference type="AlphaFoldDB" id="A0A7U3ZK14"/>
<feature type="binding site" evidence="8">
    <location>
        <begin position="6"/>
        <end position="8"/>
    </location>
    <ligand>
        <name>GTP</name>
        <dbReference type="ChEBI" id="CHEBI:37565"/>
    </ligand>
</feature>
<proteinExistence type="inferred from homology"/>
<evidence type="ECO:0000313" key="10">
    <source>
        <dbReference type="EMBL" id="AEI48577.1"/>
    </source>
</evidence>
<keyword evidence="5 8" id="KW-0460">Magnesium</keyword>
<dbReference type="InterPro" id="IPR025877">
    <property type="entry name" value="MobA-like_NTP_Trfase"/>
</dbReference>
<dbReference type="GO" id="GO:0005737">
    <property type="term" value="C:cytoplasm"/>
    <property type="evidence" value="ECO:0007669"/>
    <property type="project" value="UniProtKB-SubCell"/>
</dbReference>
<evidence type="ECO:0000256" key="3">
    <source>
        <dbReference type="ARBA" id="ARBA00022723"/>
    </source>
</evidence>
<dbReference type="EMBL" id="CP002859">
    <property type="protein sequence ID" value="AEI48577.1"/>
    <property type="molecule type" value="Genomic_DNA"/>
</dbReference>
<name>A0A7U3ZK14_RUNSL</name>
<keyword evidence="7 8" id="KW-0501">Molybdenum cofactor biosynthesis</keyword>
<reference evidence="11" key="1">
    <citation type="submission" date="2011-06" db="EMBL/GenBank/DDBJ databases">
        <title>The complete genome of chromosome of Runella slithyformis DSM 19594.</title>
        <authorList>
            <consortium name="US DOE Joint Genome Institute (JGI-PGF)"/>
            <person name="Lucas S."/>
            <person name="Han J."/>
            <person name="Lapidus A."/>
            <person name="Bruce D."/>
            <person name="Goodwin L."/>
            <person name="Pitluck S."/>
            <person name="Peters L."/>
            <person name="Kyrpides N."/>
            <person name="Mavromatis K."/>
            <person name="Ivanova N."/>
            <person name="Ovchinnikova G."/>
            <person name="Zhang X."/>
            <person name="Misra M."/>
            <person name="Detter J.C."/>
            <person name="Tapia R."/>
            <person name="Han C."/>
            <person name="Land M."/>
            <person name="Hauser L."/>
            <person name="Markowitz V."/>
            <person name="Cheng J.-F."/>
            <person name="Hugenholtz P."/>
            <person name="Woyke T."/>
            <person name="Wu D."/>
            <person name="Tindall B."/>
            <person name="Faehrich R."/>
            <person name="Brambilla E."/>
            <person name="Klenk H.-P."/>
            <person name="Eisen J.A."/>
        </authorList>
    </citation>
    <scope>NUCLEOTIDE SEQUENCE [LARGE SCALE GENOMIC DNA]</scope>
    <source>
        <strain evidence="11">ATCC 29530 / DSM 19594 / LMG 11500 / NCIMB 11436 / LSU 4</strain>
    </source>
</reference>
<dbReference type="PANTHER" id="PTHR19136:SF81">
    <property type="entry name" value="MOLYBDENUM COFACTOR GUANYLYLTRANSFERASE"/>
    <property type="match status" value="1"/>
</dbReference>
<dbReference type="GO" id="GO:0005525">
    <property type="term" value="F:GTP binding"/>
    <property type="evidence" value="ECO:0007669"/>
    <property type="project" value="UniProtKB-UniRule"/>
</dbReference>
<dbReference type="Gene3D" id="3.90.550.10">
    <property type="entry name" value="Spore Coat Polysaccharide Biosynthesis Protein SpsA, Chain A"/>
    <property type="match status" value="1"/>
</dbReference>
<comment type="function">
    <text evidence="8">Transfers a GMP moiety from GTP to Mo-molybdopterin (Mo-MPT) cofactor (Moco or molybdenum cofactor) to form Mo-molybdopterin guanine dinucleotide (Mo-MGD) cofactor.</text>
</comment>
<feature type="binding site" evidence="8">
    <location>
        <position position="18"/>
    </location>
    <ligand>
        <name>GTP</name>
        <dbReference type="ChEBI" id="CHEBI:37565"/>
    </ligand>
</feature>
<dbReference type="SUPFAM" id="SSF53448">
    <property type="entry name" value="Nucleotide-diphospho-sugar transferases"/>
    <property type="match status" value="1"/>
</dbReference>
<dbReference type="GO" id="GO:0046872">
    <property type="term" value="F:metal ion binding"/>
    <property type="evidence" value="ECO:0007669"/>
    <property type="project" value="UniProtKB-KW"/>
</dbReference>
<evidence type="ECO:0000256" key="8">
    <source>
        <dbReference type="HAMAP-Rule" id="MF_00316"/>
    </source>
</evidence>
<keyword evidence="2 8" id="KW-0808">Transferase</keyword>
<keyword evidence="11" id="KW-1185">Reference proteome</keyword>
<protein>
    <recommendedName>
        <fullName evidence="8">Probable molybdenum cofactor guanylyltransferase</fullName>
        <shortName evidence="8">MoCo guanylyltransferase</shortName>
        <ecNumber evidence="8">2.7.7.77</ecNumber>
    </recommendedName>
    <alternativeName>
        <fullName evidence="8">GTP:molybdopterin guanylyltransferase</fullName>
    </alternativeName>
    <alternativeName>
        <fullName evidence="8">Mo-MPT guanylyltransferase</fullName>
    </alternativeName>
    <alternativeName>
        <fullName evidence="8">Molybdopterin guanylyltransferase</fullName>
    </alternativeName>
    <alternativeName>
        <fullName evidence="8">Molybdopterin-guanine dinucleotide synthase</fullName>
        <shortName evidence="8">MGD synthase</shortName>
    </alternativeName>
</protein>
<accession>A0A7U3ZK14</accession>
<keyword evidence="1 8" id="KW-0963">Cytoplasm</keyword>
<gene>
    <name evidence="8" type="primary">mobA</name>
    <name evidence="10" type="ordered locus">Runsl_2164</name>
</gene>
<dbReference type="Proteomes" id="UP000000493">
    <property type="component" value="Chromosome"/>
</dbReference>
<dbReference type="RefSeq" id="WP_013927888.1">
    <property type="nucleotide sequence ID" value="NC_015703.1"/>
</dbReference>
<keyword evidence="6 8" id="KW-0342">GTP-binding</keyword>
<dbReference type="GO" id="GO:0061603">
    <property type="term" value="F:molybdenum cofactor guanylyltransferase activity"/>
    <property type="evidence" value="ECO:0007669"/>
    <property type="project" value="UniProtKB-EC"/>
</dbReference>
<comment type="similarity">
    <text evidence="8">Belongs to the MobA family.</text>
</comment>
<evidence type="ECO:0000256" key="6">
    <source>
        <dbReference type="ARBA" id="ARBA00023134"/>
    </source>
</evidence>
<feature type="binding site" evidence="8">
    <location>
        <position position="63"/>
    </location>
    <ligand>
        <name>GTP</name>
        <dbReference type="ChEBI" id="CHEBI:37565"/>
    </ligand>
</feature>
<feature type="domain" description="MobA-like NTP transferase" evidence="9">
    <location>
        <begin position="3"/>
        <end position="141"/>
    </location>
</feature>
<dbReference type="InterPro" id="IPR013482">
    <property type="entry name" value="Molybde_CF_guanTrfase"/>
</dbReference>
<evidence type="ECO:0000256" key="1">
    <source>
        <dbReference type="ARBA" id="ARBA00022490"/>
    </source>
</evidence>
<keyword evidence="3 8" id="KW-0479">Metal-binding</keyword>
<sequence length="185" mass="21346">MNGLILVGGRSTRMGTDKSQLAYRHQPQWRYLYELLTPYCQSVFLSCRKDQEESFEGFPRLTDTREIGPLGGLLTAFAHAPHEAWLTVACDMPFIDEETIDLLVKNRQPAQRATAFLNPETRRPEPLLAIWEPESYELIRAQFQQNNFSPLHLMQKGDVHLLPCPRPRWLQNINTPEEWATAVAK</sequence>
<evidence type="ECO:0000313" key="11">
    <source>
        <dbReference type="Proteomes" id="UP000000493"/>
    </source>
</evidence>
<evidence type="ECO:0000256" key="4">
    <source>
        <dbReference type="ARBA" id="ARBA00022741"/>
    </source>
</evidence>
<reference evidence="10 11" key="2">
    <citation type="journal article" date="2012" name="Stand. Genomic Sci.">
        <title>Complete genome sequence of the aquatic bacterium Runella slithyformis type strain (LSU 4(T)).</title>
        <authorList>
            <person name="Copeland A."/>
            <person name="Zhang X."/>
            <person name="Misra M."/>
            <person name="Lapidus A."/>
            <person name="Nolan M."/>
            <person name="Lucas S."/>
            <person name="Deshpande S."/>
            <person name="Cheng J.F."/>
            <person name="Tapia R."/>
            <person name="Goodwin L.A."/>
            <person name="Pitluck S."/>
            <person name="Liolios K."/>
            <person name="Pagani I."/>
            <person name="Ivanova N."/>
            <person name="Mikhailova N."/>
            <person name="Pati A."/>
            <person name="Chen A."/>
            <person name="Palaniappan K."/>
            <person name="Land M."/>
            <person name="Hauser L."/>
            <person name="Pan C."/>
            <person name="Jeffries C.D."/>
            <person name="Detter J.C."/>
            <person name="Brambilla E.M."/>
            <person name="Rohde M."/>
            <person name="Djao O.D."/>
            <person name="Goker M."/>
            <person name="Sikorski J."/>
            <person name="Tindall B.J."/>
            <person name="Woyke T."/>
            <person name="Bristow J."/>
            <person name="Eisen J.A."/>
            <person name="Markowitz V."/>
            <person name="Hugenholtz P."/>
            <person name="Kyrpides N.C."/>
            <person name="Klenk H.P."/>
            <person name="Mavromatis K."/>
        </authorList>
    </citation>
    <scope>NUCLEOTIDE SEQUENCE [LARGE SCALE GENOMIC DNA]</scope>
    <source>
        <strain evidence="11">ATCC 29530 / DSM 19594 / LMG 11500 / NCIMB 11436 / LSU 4</strain>
    </source>
</reference>
<dbReference type="PANTHER" id="PTHR19136">
    <property type="entry name" value="MOLYBDENUM COFACTOR GUANYLYLTRANSFERASE"/>
    <property type="match status" value="1"/>
</dbReference>
<comment type="cofactor">
    <cofactor evidence="8">
        <name>Mg(2+)</name>
        <dbReference type="ChEBI" id="CHEBI:18420"/>
    </cofactor>
</comment>
<comment type="caution">
    <text evidence="8">Lacks conserved residue(s) required for the propagation of feature annotation.</text>
</comment>
<keyword evidence="4 8" id="KW-0547">Nucleotide-binding</keyword>